<dbReference type="AlphaFoldDB" id="A0A9X2RSC3"/>
<organism evidence="2 3">
    <name type="scientific">Streptomyces malaysiensis subsp. samsunensis</name>
    <dbReference type="NCBI Taxonomy" id="459658"/>
    <lineage>
        <taxon>Bacteria</taxon>
        <taxon>Bacillati</taxon>
        <taxon>Actinomycetota</taxon>
        <taxon>Actinomycetes</taxon>
        <taxon>Kitasatosporales</taxon>
        <taxon>Streptomycetaceae</taxon>
        <taxon>Streptomyces</taxon>
        <taxon>Streptomyces violaceusniger group</taxon>
    </lineage>
</organism>
<dbReference type="Proteomes" id="UP001142400">
    <property type="component" value="Unassembled WGS sequence"/>
</dbReference>
<feature type="region of interest" description="Disordered" evidence="1">
    <location>
        <begin position="39"/>
        <end position="65"/>
    </location>
</feature>
<protein>
    <submittedName>
        <fullName evidence="2">Uncharacterized protein</fullName>
    </submittedName>
</protein>
<evidence type="ECO:0000313" key="2">
    <source>
        <dbReference type="EMBL" id="MCQ8829062.1"/>
    </source>
</evidence>
<gene>
    <name evidence="2" type="ORF">NQU54_08225</name>
</gene>
<sequence>MARAYEFPEDLLTAQEELHQVVHTLRALCDRLPWPVEPHPGFHDPGSWRPRRRPAPDGWSEEDQAEVQRLRGRQQELSITLATHPFWETLEGPDLVTARMVLKHVHHTPAVDAPAA</sequence>
<proteinExistence type="predicted"/>
<comment type="caution">
    <text evidence="2">The sequence shown here is derived from an EMBL/GenBank/DDBJ whole genome shotgun (WGS) entry which is preliminary data.</text>
</comment>
<evidence type="ECO:0000256" key="1">
    <source>
        <dbReference type="SAM" id="MobiDB-lite"/>
    </source>
</evidence>
<name>A0A9X2RSC3_STRMQ</name>
<evidence type="ECO:0000313" key="3">
    <source>
        <dbReference type="Proteomes" id="UP001142400"/>
    </source>
</evidence>
<dbReference type="EMBL" id="JANIIC010000007">
    <property type="protein sequence ID" value="MCQ8829062.1"/>
    <property type="molecule type" value="Genomic_DNA"/>
</dbReference>
<dbReference type="RefSeq" id="WP_257630489.1">
    <property type="nucleotide sequence ID" value="NZ_JANIIC010000007.1"/>
</dbReference>
<accession>A0A9X2RSC3</accession>
<reference evidence="2" key="1">
    <citation type="submission" date="2022-06" db="EMBL/GenBank/DDBJ databases">
        <title>WGS of actinobacteria.</title>
        <authorList>
            <person name="Thawai C."/>
        </authorList>
    </citation>
    <scope>NUCLEOTIDE SEQUENCE</scope>
    <source>
        <strain evidence="2">DSM 42010</strain>
    </source>
</reference>
<keyword evidence="3" id="KW-1185">Reference proteome</keyword>